<evidence type="ECO:0000259" key="7">
    <source>
        <dbReference type="Pfam" id="PF01029"/>
    </source>
</evidence>
<reference evidence="9" key="1">
    <citation type="submission" date="2017-08" db="EMBL/GenBank/DDBJ databases">
        <title>A dynamic microbial community with high functional redundancy inhabits the cold, oxic subseafloor aquifer.</title>
        <authorList>
            <person name="Tully B.J."/>
            <person name="Wheat C.G."/>
            <person name="Glazer B.T."/>
            <person name="Huber J.A."/>
        </authorList>
    </citation>
    <scope>NUCLEOTIDE SEQUENCE [LARGE SCALE GENOMIC DNA]</scope>
</reference>
<feature type="domain" description="NusB/RsmB/TIM44" evidence="7">
    <location>
        <begin position="15"/>
        <end position="138"/>
    </location>
</feature>
<comment type="caution">
    <text evidence="8">The sequence shown here is derived from an EMBL/GenBank/DDBJ whole genome shotgun (WGS) entry which is preliminary data.</text>
</comment>
<name>A0A2A5CJ74_9GAMM</name>
<comment type="similarity">
    <text evidence="1 6">Belongs to the NusB family.</text>
</comment>
<keyword evidence="2 6" id="KW-0889">Transcription antitermination</keyword>
<dbReference type="GO" id="GO:0005829">
    <property type="term" value="C:cytosol"/>
    <property type="evidence" value="ECO:0007669"/>
    <property type="project" value="TreeGrafter"/>
</dbReference>
<evidence type="ECO:0000256" key="4">
    <source>
        <dbReference type="ARBA" id="ARBA00023015"/>
    </source>
</evidence>
<evidence type="ECO:0000256" key="2">
    <source>
        <dbReference type="ARBA" id="ARBA00022814"/>
    </source>
</evidence>
<evidence type="ECO:0000256" key="6">
    <source>
        <dbReference type="HAMAP-Rule" id="MF_00073"/>
    </source>
</evidence>
<dbReference type="InterPro" id="IPR035926">
    <property type="entry name" value="NusB-like_sf"/>
</dbReference>
<dbReference type="GO" id="GO:0006353">
    <property type="term" value="P:DNA-templated transcription termination"/>
    <property type="evidence" value="ECO:0007669"/>
    <property type="project" value="UniProtKB-UniRule"/>
</dbReference>
<gene>
    <name evidence="6" type="primary">nusB</name>
    <name evidence="8" type="ORF">COA71_02815</name>
</gene>
<keyword evidence="3 6" id="KW-0694">RNA-binding</keyword>
<organism evidence="8 9">
    <name type="scientific">SAR86 cluster bacterium</name>
    <dbReference type="NCBI Taxonomy" id="2030880"/>
    <lineage>
        <taxon>Bacteria</taxon>
        <taxon>Pseudomonadati</taxon>
        <taxon>Pseudomonadota</taxon>
        <taxon>Gammaproteobacteria</taxon>
        <taxon>SAR86 cluster</taxon>
    </lineage>
</organism>
<evidence type="ECO:0000256" key="1">
    <source>
        <dbReference type="ARBA" id="ARBA00005952"/>
    </source>
</evidence>
<dbReference type="PANTHER" id="PTHR11078">
    <property type="entry name" value="N UTILIZATION SUBSTANCE PROTEIN B-RELATED"/>
    <property type="match status" value="1"/>
</dbReference>
<proteinExistence type="inferred from homology"/>
<evidence type="ECO:0000256" key="5">
    <source>
        <dbReference type="ARBA" id="ARBA00023163"/>
    </source>
</evidence>
<accession>A0A2A5CJ74</accession>
<dbReference type="InterPro" id="IPR011605">
    <property type="entry name" value="NusB_fam"/>
</dbReference>
<dbReference type="SUPFAM" id="SSF48013">
    <property type="entry name" value="NusB-like"/>
    <property type="match status" value="1"/>
</dbReference>
<dbReference type="EMBL" id="NVWI01000001">
    <property type="protein sequence ID" value="PCJ43813.1"/>
    <property type="molecule type" value="Genomic_DNA"/>
</dbReference>
<dbReference type="Gene3D" id="1.10.940.10">
    <property type="entry name" value="NusB-like"/>
    <property type="match status" value="1"/>
</dbReference>
<dbReference type="GO" id="GO:0003723">
    <property type="term" value="F:RNA binding"/>
    <property type="evidence" value="ECO:0007669"/>
    <property type="project" value="UniProtKB-UniRule"/>
</dbReference>
<keyword evidence="4 6" id="KW-0805">Transcription regulation</keyword>
<dbReference type="GO" id="GO:0031564">
    <property type="term" value="P:transcription antitermination"/>
    <property type="evidence" value="ECO:0007669"/>
    <property type="project" value="UniProtKB-KW"/>
</dbReference>
<dbReference type="Proteomes" id="UP000228987">
    <property type="component" value="Unassembled WGS sequence"/>
</dbReference>
<evidence type="ECO:0000313" key="8">
    <source>
        <dbReference type="EMBL" id="PCJ43813.1"/>
    </source>
</evidence>
<dbReference type="PANTHER" id="PTHR11078:SF3">
    <property type="entry name" value="ANTITERMINATION NUSB DOMAIN-CONTAINING PROTEIN"/>
    <property type="match status" value="1"/>
</dbReference>
<dbReference type="HAMAP" id="MF_00073">
    <property type="entry name" value="NusB"/>
    <property type="match status" value="1"/>
</dbReference>
<evidence type="ECO:0000313" key="9">
    <source>
        <dbReference type="Proteomes" id="UP000228987"/>
    </source>
</evidence>
<evidence type="ECO:0000256" key="3">
    <source>
        <dbReference type="ARBA" id="ARBA00022884"/>
    </source>
</evidence>
<protein>
    <recommendedName>
        <fullName evidence="6">Transcription antitermination protein NusB</fullName>
    </recommendedName>
    <alternativeName>
        <fullName evidence="6">Antitermination factor NusB</fullName>
    </alternativeName>
</protein>
<comment type="function">
    <text evidence="6">Involved in transcription antitermination. Required for transcription of ribosomal RNA (rRNA) genes. Binds specifically to the boxA antiterminator sequence of the ribosomal RNA (rrn) operons.</text>
</comment>
<dbReference type="AlphaFoldDB" id="A0A2A5CJ74"/>
<keyword evidence="5 6" id="KW-0804">Transcription</keyword>
<dbReference type="Pfam" id="PF01029">
    <property type="entry name" value="NusB"/>
    <property type="match status" value="1"/>
</dbReference>
<dbReference type="InterPro" id="IPR006027">
    <property type="entry name" value="NusB_RsmB_TIM44"/>
</dbReference>
<dbReference type="NCBIfam" id="TIGR01951">
    <property type="entry name" value="nusB"/>
    <property type="match status" value="1"/>
</dbReference>
<sequence length="151" mass="17365">MSEDSSQPKISHRKKARNLLVQALYQWQLADGSSSDIEAQFRADNAAKIDWDFFHQALVHIITNTEKVDQTFADKLDRKLNQIDPIELALLRLGSFEFSERIDVPYKVVINEYVDLAKKYGATDSYKYINGVLDKLARDLRALEINRTSES</sequence>